<dbReference type="AlphaFoldDB" id="A0A1C7NMX3"/>
<name>A0A1C7NMX3_9FUNG</name>
<gene>
    <name evidence="2" type="ORF">A0J61_01488</name>
</gene>
<feature type="compositionally biased region" description="Basic residues" evidence="1">
    <location>
        <begin position="107"/>
        <end position="116"/>
    </location>
</feature>
<dbReference type="EMBL" id="LUGH01000048">
    <property type="protein sequence ID" value="OBZ90463.1"/>
    <property type="molecule type" value="Genomic_DNA"/>
</dbReference>
<feature type="compositionally biased region" description="Low complexity" evidence="1">
    <location>
        <begin position="50"/>
        <end position="59"/>
    </location>
</feature>
<feature type="compositionally biased region" description="Polar residues" evidence="1">
    <location>
        <begin position="128"/>
        <end position="147"/>
    </location>
</feature>
<dbReference type="OrthoDB" id="10421791at2759"/>
<keyword evidence="3" id="KW-1185">Reference proteome</keyword>
<reference evidence="2 3" key="1">
    <citation type="submission" date="2016-03" db="EMBL/GenBank/DDBJ databases">
        <title>Choanephora cucurbitarum.</title>
        <authorList>
            <person name="Min B."/>
            <person name="Park H."/>
            <person name="Park J.-H."/>
            <person name="Shin H.-D."/>
            <person name="Choi I.-G."/>
        </authorList>
    </citation>
    <scope>NUCLEOTIDE SEQUENCE [LARGE SCALE GENOMIC DNA]</scope>
    <source>
        <strain evidence="2 3">KUS-F28377</strain>
    </source>
</reference>
<accession>A0A1C7NMX3</accession>
<sequence>MGNNLSSTNRSSKQRNTRKVKASNRAKTPKKRFSLTPQKQVGTAPSTSNGLRRLSLGSSKKGKQPAKSNKFGLSMNNKRDRRRSSVASNGSFGKLKAMMTPSGTATKKQKKSKRRSSTADRVMDKLNPNVNTAQTSKAKRNSVSNPFKKQPTKQRGFMSKVAA</sequence>
<organism evidence="2 3">
    <name type="scientific">Choanephora cucurbitarum</name>
    <dbReference type="NCBI Taxonomy" id="101091"/>
    <lineage>
        <taxon>Eukaryota</taxon>
        <taxon>Fungi</taxon>
        <taxon>Fungi incertae sedis</taxon>
        <taxon>Mucoromycota</taxon>
        <taxon>Mucoromycotina</taxon>
        <taxon>Mucoromycetes</taxon>
        <taxon>Mucorales</taxon>
        <taxon>Mucorineae</taxon>
        <taxon>Choanephoraceae</taxon>
        <taxon>Choanephoroideae</taxon>
        <taxon>Choanephora</taxon>
    </lineage>
</organism>
<comment type="caution">
    <text evidence="2">The sequence shown here is derived from an EMBL/GenBank/DDBJ whole genome shotgun (WGS) entry which is preliminary data.</text>
</comment>
<protein>
    <submittedName>
        <fullName evidence="2">Uncharacterized protein</fullName>
    </submittedName>
</protein>
<evidence type="ECO:0000313" key="3">
    <source>
        <dbReference type="Proteomes" id="UP000093000"/>
    </source>
</evidence>
<feature type="compositionally biased region" description="Polar residues" evidence="1">
    <location>
        <begin position="1"/>
        <end position="11"/>
    </location>
</feature>
<dbReference type="InParanoid" id="A0A1C7NMX3"/>
<evidence type="ECO:0000313" key="2">
    <source>
        <dbReference type="EMBL" id="OBZ90463.1"/>
    </source>
</evidence>
<feature type="compositionally biased region" description="Basic residues" evidence="1">
    <location>
        <begin position="12"/>
        <end position="33"/>
    </location>
</feature>
<dbReference type="Proteomes" id="UP000093000">
    <property type="component" value="Unassembled WGS sequence"/>
</dbReference>
<feature type="region of interest" description="Disordered" evidence="1">
    <location>
        <begin position="1"/>
        <end position="163"/>
    </location>
</feature>
<proteinExistence type="predicted"/>
<feature type="compositionally biased region" description="Polar residues" evidence="1">
    <location>
        <begin position="35"/>
        <end position="49"/>
    </location>
</feature>
<evidence type="ECO:0000256" key="1">
    <source>
        <dbReference type="SAM" id="MobiDB-lite"/>
    </source>
</evidence>